<dbReference type="EMBL" id="AYTS01000169">
    <property type="protein sequence ID" value="OOP55143.1"/>
    <property type="molecule type" value="Genomic_DNA"/>
</dbReference>
<dbReference type="STRING" id="1004156.AYP45_16445"/>
<feature type="domain" description="MvaI/BcnI restriction endonuclease" evidence="1">
    <location>
        <begin position="1"/>
        <end position="249"/>
    </location>
</feature>
<reference evidence="2 3" key="1">
    <citation type="journal article" date="2017" name="Water Res.">
        <title>Discovery and metagenomic analysis of an anammox bacterial enrichment related to Candidatus "Brocadia caroliniensis" in a full-scale glycerol-fed nitritation-denitritation separate centrate treatment process.</title>
        <authorList>
            <person name="Park H."/>
            <person name="Brotto A.C."/>
            <person name="van Loosdrecht M.C."/>
            <person name="Chandran K."/>
        </authorList>
    </citation>
    <scope>NUCLEOTIDE SEQUENCE [LARGE SCALE GENOMIC DNA]</scope>
    <source>
        <strain evidence="2">26THWARD</strain>
    </source>
</reference>
<dbReference type="Pfam" id="PF15515">
    <property type="entry name" value="MvaI_BcnI"/>
    <property type="match status" value="1"/>
</dbReference>
<evidence type="ECO:0000259" key="1">
    <source>
        <dbReference type="Pfam" id="PF15515"/>
    </source>
</evidence>
<dbReference type="InterPro" id="IPR029127">
    <property type="entry name" value="MvaI_BcnI"/>
</dbReference>
<organism evidence="2 3">
    <name type="scientific">Candidatus Brocadia carolinensis</name>
    <dbReference type="NCBI Taxonomy" id="1004156"/>
    <lineage>
        <taxon>Bacteria</taxon>
        <taxon>Pseudomonadati</taxon>
        <taxon>Planctomycetota</taxon>
        <taxon>Candidatus Brocadiia</taxon>
        <taxon>Candidatus Brocadiales</taxon>
        <taxon>Candidatus Brocadiaceae</taxon>
        <taxon>Candidatus Brocadia</taxon>
    </lineage>
</organism>
<dbReference type="InterPro" id="IPR043005">
    <property type="entry name" value="MvaI_BcnI_rec"/>
</dbReference>
<evidence type="ECO:0000313" key="3">
    <source>
        <dbReference type="Proteomes" id="UP000189681"/>
    </source>
</evidence>
<accession>A0A1V4APU0</accession>
<dbReference type="Proteomes" id="UP000189681">
    <property type="component" value="Unassembled WGS sequence"/>
</dbReference>
<protein>
    <submittedName>
        <fullName evidence="2">NciI</fullName>
    </submittedName>
</protein>
<gene>
    <name evidence="2" type="ORF">AYP45_16445</name>
</gene>
<dbReference type="InterPro" id="IPR043004">
    <property type="entry name" value="MvaI_BcnI_cat"/>
</dbReference>
<name>A0A1V4APU0_9BACT</name>
<evidence type="ECO:0000313" key="2">
    <source>
        <dbReference type="EMBL" id="OOP55143.1"/>
    </source>
</evidence>
<sequence>MKDIAAAGWHKSVKKTVDVRNDGAVGNTLEVLLGIRENNLPIPNAREWELKGQRAGSTSLVTLKHIEPSPRASKIVSQILLPLYGWPHEQAGKKYPYTEMSFRSTTYATGFTNRGFRIVIDKNENKLRFIFDSNHADKENNSIRKWMDEVERKVGLGLLNPEPYWGLDDLKYEIGAKIKNCFYVVSERKIENRHEYFKFNELYVMSGFDISGFIKCLEEGLAFVDFDARTGHNHGTKFRIKQNAWKNLYSSVERKI</sequence>
<dbReference type="AlphaFoldDB" id="A0A1V4APU0"/>
<dbReference type="Gene3D" id="3.30.70.3570">
    <property type="entry name" value="MvaI/BcnI restriction endonuclease, recognition domain"/>
    <property type="match status" value="1"/>
</dbReference>
<dbReference type="Gene3D" id="3.40.210.20">
    <property type="entry name" value="MvaI/BcnI restriction endonuclease, catalytic domain"/>
    <property type="match status" value="1"/>
</dbReference>
<comment type="caution">
    <text evidence="2">The sequence shown here is derived from an EMBL/GenBank/DDBJ whole genome shotgun (WGS) entry which is preliminary data.</text>
</comment>
<proteinExistence type="predicted"/>
<dbReference type="CDD" id="cd22339">
    <property type="entry name" value="NciI-like"/>
    <property type="match status" value="1"/>
</dbReference>